<evidence type="ECO:0000313" key="2">
    <source>
        <dbReference type="Proteomes" id="UP001281003"/>
    </source>
</evidence>
<dbReference type="Proteomes" id="UP001281003">
    <property type="component" value="Unassembled WGS sequence"/>
</dbReference>
<feature type="non-terminal residue" evidence="1">
    <location>
        <position position="1"/>
    </location>
</feature>
<dbReference type="EMBL" id="JAUTDP010000005">
    <property type="protein sequence ID" value="KAK3399051.1"/>
    <property type="molecule type" value="Genomic_DNA"/>
</dbReference>
<accession>A0AAE0UCF3</accession>
<sequence>WVDMVDISQAHCRRPRPSHWRQIVALRGKSGTRALFAALLISRRHCYSTATLDS</sequence>
<name>A0AAE0UCF3_SORBR</name>
<reference evidence="1" key="1">
    <citation type="journal article" date="2023" name="Mol. Phylogenet. Evol.">
        <title>Genome-scale phylogeny and comparative genomics of the fungal order Sordariales.</title>
        <authorList>
            <person name="Hensen N."/>
            <person name="Bonometti L."/>
            <person name="Westerberg I."/>
            <person name="Brannstrom I.O."/>
            <person name="Guillou S."/>
            <person name="Cros-Aarteil S."/>
            <person name="Calhoun S."/>
            <person name="Haridas S."/>
            <person name="Kuo A."/>
            <person name="Mondo S."/>
            <person name="Pangilinan J."/>
            <person name="Riley R."/>
            <person name="LaButti K."/>
            <person name="Andreopoulos B."/>
            <person name="Lipzen A."/>
            <person name="Chen C."/>
            <person name="Yan M."/>
            <person name="Daum C."/>
            <person name="Ng V."/>
            <person name="Clum A."/>
            <person name="Steindorff A."/>
            <person name="Ohm R.A."/>
            <person name="Martin F."/>
            <person name="Silar P."/>
            <person name="Natvig D.O."/>
            <person name="Lalanne C."/>
            <person name="Gautier V."/>
            <person name="Ament-Velasquez S.L."/>
            <person name="Kruys A."/>
            <person name="Hutchinson M.I."/>
            <person name="Powell A.J."/>
            <person name="Barry K."/>
            <person name="Miller A.N."/>
            <person name="Grigoriev I.V."/>
            <person name="Debuchy R."/>
            <person name="Gladieux P."/>
            <person name="Hiltunen Thoren M."/>
            <person name="Johannesson H."/>
        </authorList>
    </citation>
    <scope>NUCLEOTIDE SEQUENCE</scope>
    <source>
        <strain evidence="1">FGSC 1904</strain>
    </source>
</reference>
<organism evidence="1 2">
    <name type="scientific">Sordaria brevicollis</name>
    <dbReference type="NCBI Taxonomy" id="83679"/>
    <lineage>
        <taxon>Eukaryota</taxon>
        <taxon>Fungi</taxon>
        <taxon>Dikarya</taxon>
        <taxon>Ascomycota</taxon>
        <taxon>Pezizomycotina</taxon>
        <taxon>Sordariomycetes</taxon>
        <taxon>Sordariomycetidae</taxon>
        <taxon>Sordariales</taxon>
        <taxon>Sordariaceae</taxon>
        <taxon>Sordaria</taxon>
    </lineage>
</organism>
<proteinExistence type="predicted"/>
<dbReference type="AlphaFoldDB" id="A0AAE0UCF3"/>
<gene>
    <name evidence="1" type="ORF">B0T20DRAFT_351678</name>
</gene>
<keyword evidence="2" id="KW-1185">Reference proteome</keyword>
<evidence type="ECO:0000313" key="1">
    <source>
        <dbReference type="EMBL" id="KAK3399051.1"/>
    </source>
</evidence>
<reference evidence="1" key="2">
    <citation type="submission" date="2023-07" db="EMBL/GenBank/DDBJ databases">
        <authorList>
            <consortium name="Lawrence Berkeley National Laboratory"/>
            <person name="Haridas S."/>
            <person name="Hensen N."/>
            <person name="Bonometti L."/>
            <person name="Westerberg I."/>
            <person name="Brannstrom I.O."/>
            <person name="Guillou S."/>
            <person name="Cros-Aarteil S."/>
            <person name="Calhoun S."/>
            <person name="Kuo A."/>
            <person name="Mondo S."/>
            <person name="Pangilinan J."/>
            <person name="Riley R."/>
            <person name="LaButti K."/>
            <person name="Andreopoulos B."/>
            <person name="Lipzen A."/>
            <person name="Chen C."/>
            <person name="Yanf M."/>
            <person name="Daum C."/>
            <person name="Ng V."/>
            <person name="Clum A."/>
            <person name="Steindorff A."/>
            <person name="Ohm R."/>
            <person name="Martin F."/>
            <person name="Silar P."/>
            <person name="Natvig D."/>
            <person name="Lalanne C."/>
            <person name="Gautier V."/>
            <person name="Ament-velasquez S.L."/>
            <person name="Kruys A."/>
            <person name="Hutchinson M.I."/>
            <person name="Powell A.J."/>
            <person name="Barry K."/>
            <person name="Miller A.N."/>
            <person name="Grigoriev I.V."/>
            <person name="Debuchy R."/>
            <person name="Gladieux P."/>
            <person name="Thoren M.H."/>
            <person name="Johannesson H."/>
        </authorList>
    </citation>
    <scope>NUCLEOTIDE SEQUENCE</scope>
    <source>
        <strain evidence="1">FGSC 1904</strain>
    </source>
</reference>
<comment type="caution">
    <text evidence="1">The sequence shown here is derived from an EMBL/GenBank/DDBJ whole genome shotgun (WGS) entry which is preliminary data.</text>
</comment>
<protein>
    <submittedName>
        <fullName evidence="1">Uncharacterized protein</fullName>
    </submittedName>
</protein>